<organism evidence="1 2">
    <name type="scientific">Blastomonas natatoria</name>
    <dbReference type="NCBI Taxonomy" id="34015"/>
    <lineage>
        <taxon>Bacteria</taxon>
        <taxon>Pseudomonadati</taxon>
        <taxon>Pseudomonadota</taxon>
        <taxon>Alphaproteobacteria</taxon>
        <taxon>Sphingomonadales</taxon>
        <taxon>Sphingomonadaceae</taxon>
        <taxon>Blastomonas</taxon>
    </lineage>
</organism>
<keyword evidence="2" id="KW-1185">Reference proteome</keyword>
<dbReference type="Proteomes" id="UP000248014">
    <property type="component" value="Unassembled WGS sequence"/>
</dbReference>
<name>A0A2V3VAZ5_9SPHN</name>
<evidence type="ECO:0000313" key="1">
    <source>
        <dbReference type="EMBL" id="PXW78982.1"/>
    </source>
</evidence>
<reference evidence="1 2" key="1">
    <citation type="submission" date="2018-05" db="EMBL/GenBank/DDBJ databases">
        <title>Genomic Encyclopedia of Type Strains, Phase IV (KMG-IV): sequencing the most valuable type-strain genomes for metagenomic binning, comparative biology and taxonomic classification.</title>
        <authorList>
            <person name="Goeker M."/>
        </authorList>
    </citation>
    <scope>NUCLEOTIDE SEQUENCE [LARGE SCALE GENOMIC DNA]</scope>
    <source>
        <strain evidence="1 2">DSM 3183</strain>
    </source>
</reference>
<dbReference type="AlphaFoldDB" id="A0A2V3VAZ5"/>
<gene>
    <name evidence="1" type="ORF">C7451_10144</name>
</gene>
<proteinExistence type="predicted"/>
<sequence length="71" mass="7732">MPYSDQGVWEHIDAMLDTPDFYVELRITGCPDPLVIKGLSAYDDDGFIVVTADAGNEVAVKASAIVSIRRC</sequence>
<dbReference type="RefSeq" id="WP_110296977.1">
    <property type="nucleotide sequence ID" value="NZ_QJJM01000001.1"/>
</dbReference>
<evidence type="ECO:0000313" key="2">
    <source>
        <dbReference type="Proteomes" id="UP000248014"/>
    </source>
</evidence>
<comment type="caution">
    <text evidence="1">The sequence shown here is derived from an EMBL/GenBank/DDBJ whole genome shotgun (WGS) entry which is preliminary data.</text>
</comment>
<accession>A0A2V3VAZ5</accession>
<dbReference type="EMBL" id="QJJM01000001">
    <property type="protein sequence ID" value="PXW78982.1"/>
    <property type="molecule type" value="Genomic_DNA"/>
</dbReference>
<protein>
    <submittedName>
        <fullName evidence="1">Uncharacterized protein</fullName>
    </submittedName>
</protein>